<evidence type="ECO:0000256" key="6">
    <source>
        <dbReference type="SAM" id="Phobius"/>
    </source>
</evidence>
<feature type="transmembrane region" description="Helical" evidence="6">
    <location>
        <begin position="285"/>
        <end position="306"/>
    </location>
</feature>
<evidence type="ECO:0000256" key="1">
    <source>
        <dbReference type="ARBA" id="ARBA00004141"/>
    </source>
</evidence>
<feature type="domain" description="STAS" evidence="7">
    <location>
        <begin position="569"/>
        <end position="712"/>
    </location>
</feature>
<dbReference type="AlphaFoldDB" id="A0AA36D830"/>
<dbReference type="CDD" id="cd07042">
    <property type="entry name" value="STAS_SulP_like_sulfate_transporter"/>
    <property type="match status" value="1"/>
</dbReference>
<keyword evidence="9" id="KW-1185">Reference proteome</keyword>
<dbReference type="PROSITE" id="PS01130">
    <property type="entry name" value="SLC26A"/>
    <property type="match status" value="1"/>
</dbReference>
<proteinExistence type="predicted"/>
<name>A0AA36D830_9BILA</name>
<protein>
    <recommendedName>
        <fullName evidence="7">STAS domain-containing protein</fullName>
    </recommendedName>
</protein>
<keyword evidence="2 6" id="KW-0812">Transmembrane</keyword>
<sequence>MSSTRTARDLREPRSERFRAKVRGARASLTCRNLKNWIFNFLPILKWLPQYDWRHSFFGDISGGLTMAVFCVPQGIALAGITGVEPVYGLYTAIFPSFLYIFFGTSKHNALGGFAVLSLMTHSAIEKVVQSTAVPYNTTEYRNRTVFPSFENMTEAGLELTGNETEFLNATFYDDPALLNLTLNGSSFIEEVTKVEWTNGFRPTQPIVVATTVLFLAGLSQILMGVLGLHYFFRCYFSEQVMSGFIVGGCVHVVFSQLGDALGIKLPKRNGPGYLYYRLLDLIELFPTLHMPTTCISVLSALFLLIGKEKLTPWLAEVFMFPVPYELILVIVGITATNFAELARRYQVQVVGNIPTHFPPPSPPRLDLVPSILHHSFGIALAATAIHLTVAKVVEKRYKYKIDYAQELYALGFTSLLSSLFPVFPFTSGFARSVIGAAVGSSTQLTCFFSSVALLSVILYIGTALEYLPQCILATMIILSQKLIFAKFDELKELWPVFKYDFAIWIVSMLFTICWDIAEGILLSVGFAVLTTVIRSQKPRWHYLIASADGAFRETKRKELEMVSGEPCIIRMNAPLIFTSVDRFEVAIWEGVKKWERTKSLQPVRSSQNEDGCVNLDTLIDTAQASRDRKPDRKPPAQRCSLVIDCSGFPYVDYLGMATLKSVYADLTSAGVETCFAAPHRYLQEMFENTNFYEAVGEQRVKDTVHQAVAFLGDLEKGREDAPPPDYEIAKEKREKAA</sequence>
<evidence type="ECO:0000313" key="8">
    <source>
        <dbReference type="EMBL" id="CAJ0581468.1"/>
    </source>
</evidence>
<feature type="transmembrane region" description="Helical" evidence="6">
    <location>
        <begin position="368"/>
        <end position="388"/>
    </location>
</feature>
<feature type="transmembrane region" description="Helical" evidence="6">
    <location>
        <begin position="434"/>
        <end position="460"/>
    </location>
</feature>
<dbReference type="InterPro" id="IPR001902">
    <property type="entry name" value="SLC26A/SulP_fam"/>
</dbReference>
<dbReference type="Pfam" id="PF01740">
    <property type="entry name" value="STAS"/>
    <property type="match status" value="1"/>
</dbReference>
<feature type="region of interest" description="Disordered" evidence="5">
    <location>
        <begin position="716"/>
        <end position="738"/>
    </location>
</feature>
<keyword evidence="4 6" id="KW-0472">Membrane</keyword>
<evidence type="ECO:0000256" key="4">
    <source>
        <dbReference type="ARBA" id="ARBA00023136"/>
    </source>
</evidence>
<feature type="transmembrane region" description="Helical" evidence="6">
    <location>
        <begin position="408"/>
        <end position="428"/>
    </location>
</feature>
<feature type="transmembrane region" description="Helical" evidence="6">
    <location>
        <begin position="207"/>
        <end position="233"/>
    </location>
</feature>
<gene>
    <name evidence="8" type="ORF">MSPICULIGERA_LOCUS19627</name>
</gene>
<evidence type="ECO:0000256" key="3">
    <source>
        <dbReference type="ARBA" id="ARBA00022989"/>
    </source>
</evidence>
<dbReference type="PANTHER" id="PTHR11814">
    <property type="entry name" value="SULFATE TRANSPORTER"/>
    <property type="match status" value="1"/>
</dbReference>
<dbReference type="Proteomes" id="UP001177023">
    <property type="component" value="Unassembled WGS sequence"/>
</dbReference>
<dbReference type="PROSITE" id="PS50801">
    <property type="entry name" value="STAS"/>
    <property type="match status" value="1"/>
</dbReference>
<dbReference type="GO" id="GO:0016020">
    <property type="term" value="C:membrane"/>
    <property type="evidence" value="ECO:0007669"/>
    <property type="project" value="UniProtKB-SubCell"/>
</dbReference>
<feature type="transmembrane region" description="Helical" evidence="6">
    <location>
        <begin position="467"/>
        <end position="484"/>
    </location>
</feature>
<dbReference type="EMBL" id="CATQJA010002663">
    <property type="protein sequence ID" value="CAJ0581468.1"/>
    <property type="molecule type" value="Genomic_DNA"/>
</dbReference>
<evidence type="ECO:0000259" key="7">
    <source>
        <dbReference type="PROSITE" id="PS50801"/>
    </source>
</evidence>
<keyword evidence="3 6" id="KW-1133">Transmembrane helix</keyword>
<feature type="transmembrane region" description="Helical" evidence="6">
    <location>
        <begin position="504"/>
        <end position="530"/>
    </location>
</feature>
<evidence type="ECO:0000256" key="5">
    <source>
        <dbReference type="SAM" id="MobiDB-lite"/>
    </source>
</evidence>
<comment type="subcellular location">
    <subcellularLocation>
        <location evidence="1">Membrane</location>
        <topology evidence="1">Multi-pass membrane protein</topology>
    </subcellularLocation>
</comment>
<dbReference type="InterPro" id="IPR018045">
    <property type="entry name" value="S04_transporter_CS"/>
</dbReference>
<reference evidence="8" key="1">
    <citation type="submission" date="2023-06" db="EMBL/GenBank/DDBJ databases">
        <authorList>
            <person name="Delattre M."/>
        </authorList>
    </citation>
    <scope>NUCLEOTIDE SEQUENCE</scope>
    <source>
        <strain evidence="8">AF72</strain>
    </source>
</reference>
<dbReference type="GO" id="GO:0008271">
    <property type="term" value="F:secondary active sulfate transmembrane transporter activity"/>
    <property type="evidence" value="ECO:0007669"/>
    <property type="project" value="InterPro"/>
</dbReference>
<feature type="non-terminal residue" evidence="8">
    <location>
        <position position="738"/>
    </location>
</feature>
<accession>A0AA36D830</accession>
<dbReference type="Gene3D" id="3.30.750.24">
    <property type="entry name" value="STAS domain"/>
    <property type="match status" value="1"/>
</dbReference>
<dbReference type="InterPro" id="IPR002645">
    <property type="entry name" value="STAS_dom"/>
</dbReference>
<dbReference type="SUPFAM" id="SSF52091">
    <property type="entry name" value="SpoIIaa-like"/>
    <property type="match status" value="1"/>
</dbReference>
<dbReference type="InterPro" id="IPR011547">
    <property type="entry name" value="SLC26A/SulP_dom"/>
</dbReference>
<feature type="transmembrane region" description="Helical" evidence="6">
    <location>
        <begin position="318"/>
        <end position="340"/>
    </location>
</feature>
<dbReference type="InterPro" id="IPR036513">
    <property type="entry name" value="STAS_dom_sf"/>
</dbReference>
<evidence type="ECO:0000256" key="2">
    <source>
        <dbReference type="ARBA" id="ARBA00022692"/>
    </source>
</evidence>
<dbReference type="Pfam" id="PF00916">
    <property type="entry name" value="Sulfate_transp"/>
    <property type="match status" value="1"/>
</dbReference>
<evidence type="ECO:0000313" key="9">
    <source>
        <dbReference type="Proteomes" id="UP001177023"/>
    </source>
</evidence>
<comment type="caution">
    <text evidence="8">The sequence shown here is derived from an EMBL/GenBank/DDBJ whole genome shotgun (WGS) entry which is preliminary data.</text>
</comment>
<organism evidence="8 9">
    <name type="scientific">Mesorhabditis spiculigera</name>
    <dbReference type="NCBI Taxonomy" id="96644"/>
    <lineage>
        <taxon>Eukaryota</taxon>
        <taxon>Metazoa</taxon>
        <taxon>Ecdysozoa</taxon>
        <taxon>Nematoda</taxon>
        <taxon>Chromadorea</taxon>
        <taxon>Rhabditida</taxon>
        <taxon>Rhabditina</taxon>
        <taxon>Rhabditomorpha</taxon>
        <taxon>Rhabditoidea</taxon>
        <taxon>Rhabditidae</taxon>
        <taxon>Mesorhabditinae</taxon>
        <taxon>Mesorhabditis</taxon>
    </lineage>
</organism>